<dbReference type="GO" id="GO:0005507">
    <property type="term" value="F:copper ion binding"/>
    <property type="evidence" value="ECO:0007669"/>
    <property type="project" value="InterPro"/>
</dbReference>
<evidence type="ECO:0000256" key="10">
    <source>
        <dbReference type="ARBA" id="ARBA00023008"/>
    </source>
</evidence>
<evidence type="ECO:0000259" key="17">
    <source>
        <dbReference type="PROSITE" id="PS50857"/>
    </source>
</evidence>
<evidence type="ECO:0000256" key="15">
    <source>
        <dbReference type="RuleBase" id="RU004024"/>
    </source>
</evidence>
<dbReference type="InterPro" id="IPR001505">
    <property type="entry name" value="Copper_CuA"/>
</dbReference>
<dbReference type="Pfam" id="PF00116">
    <property type="entry name" value="COX2"/>
    <property type="match status" value="1"/>
</dbReference>
<evidence type="ECO:0000256" key="4">
    <source>
        <dbReference type="ARBA" id="ARBA00022660"/>
    </source>
</evidence>
<dbReference type="PANTHER" id="PTHR22888">
    <property type="entry name" value="CYTOCHROME C OXIDASE, SUBUNIT II"/>
    <property type="match status" value="1"/>
</dbReference>
<dbReference type="GO" id="GO:0004129">
    <property type="term" value="F:cytochrome-c oxidase activity"/>
    <property type="evidence" value="ECO:0007669"/>
    <property type="project" value="UniProtKB-EC"/>
</dbReference>
<keyword evidence="4 14" id="KW-0679">Respiratory chain</keyword>
<organism evidence="19 20">
    <name type="scientific">Halobacillus alkaliphilus</name>
    <dbReference type="NCBI Taxonomy" id="396056"/>
    <lineage>
        <taxon>Bacteria</taxon>
        <taxon>Bacillati</taxon>
        <taxon>Bacillota</taxon>
        <taxon>Bacilli</taxon>
        <taxon>Bacillales</taxon>
        <taxon>Bacillaceae</taxon>
        <taxon>Halobacillus</taxon>
    </lineage>
</organism>
<dbReference type="AlphaFoldDB" id="A0A1I2QY55"/>
<dbReference type="Pfam" id="PF02790">
    <property type="entry name" value="COX2_TM"/>
    <property type="match status" value="1"/>
</dbReference>
<feature type="domain" description="Cytochrome oxidase subunit II transmembrane region profile" evidence="18">
    <location>
        <begin position="12"/>
        <end position="110"/>
    </location>
</feature>
<evidence type="ECO:0000256" key="9">
    <source>
        <dbReference type="ARBA" id="ARBA00022989"/>
    </source>
</evidence>
<evidence type="ECO:0000256" key="6">
    <source>
        <dbReference type="ARBA" id="ARBA00022723"/>
    </source>
</evidence>
<evidence type="ECO:0000256" key="13">
    <source>
        <dbReference type="ARBA" id="ARBA00047816"/>
    </source>
</evidence>
<keyword evidence="5 14" id="KW-0812">Transmembrane</keyword>
<dbReference type="NCBIfam" id="TIGR02866">
    <property type="entry name" value="CoxB"/>
    <property type="match status" value="1"/>
</dbReference>
<dbReference type="InterPro" id="IPR036257">
    <property type="entry name" value="Cyt_c_oxidase_su2_TM_sf"/>
</dbReference>
<dbReference type="InterPro" id="IPR002429">
    <property type="entry name" value="CcO_II-like_C"/>
</dbReference>
<feature type="transmembrane region" description="Helical" evidence="16">
    <location>
        <begin position="79"/>
        <end position="104"/>
    </location>
</feature>
<reference evidence="20" key="1">
    <citation type="submission" date="2016-10" db="EMBL/GenBank/DDBJ databases">
        <authorList>
            <person name="Varghese N."/>
            <person name="Submissions S."/>
        </authorList>
    </citation>
    <scope>NUCLEOTIDE SEQUENCE [LARGE SCALE GENOMIC DNA]</scope>
    <source>
        <strain evidence="20">FP5</strain>
    </source>
</reference>
<evidence type="ECO:0000259" key="18">
    <source>
        <dbReference type="PROSITE" id="PS50999"/>
    </source>
</evidence>
<dbReference type="EMBL" id="FOOG01000034">
    <property type="protein sequence ID" value="SFG32179.1"/>
    <property type="molecule type" value="Genomic_DNA"/>
</dbReference>
<keyword evidence="3 14" id="KW-0813">Transport</keyword>
<evidence type="ECO:0000256" key="5">
    <source>
        <dbReference type="ARBA" id="ARBA00022692"/>
    </source>
</evidence>
<evidence type="ECO:0000256" key="2">
    <source>
        <dbReference type="ARBA" id="ARBA00007866"/>
    </source>
</evidence>
<comment type="cofactor">
    <cofactor evidence="15">
        <name>Cu cation</name>
        <dbReference type="ChEBI" id="CHEBI:23378"/>
    </cofactor>
    <text evidence="15">Binds a copper A center.</text>
</comment>
<dbReference type="GO" id="GO:0042773">
    <property type="term" value="P:ATP synthesis coupled electron transport"/>
    <property type="evidence" value="ECO:0007669"/>
    <property type="project" value="TreeGrafter"/>
</dbReference>
<evidence type="ECO:0000256" key="8">
    <source>
        <dbReference type="ARBA" id="ARBA00022982"/>
    </source>
</evidence>
<proteinExistence type="inferred from homology"/>
<dbReference type="InterPro" id="IPR008972">
    <property type="entry name" value="Cupredoxin"/>
</dbReference>
<evidence type="ECO:0000313" key="20">
    <source>
        <dbReference type="Proteomes" id="UP000198897"/>
    </source>
</evidence>
<dbReference type="EC" id="7.1.1.9" evidence="15"/>
<comment type="similarity">
    <text evidence="2 14">Belongs to the cytochrome c oxidase subunit 2 family.</text>
</comment>
<keyword evidence="11 16" id="KW-0472">Membrane</keyword>
<dbReference type="PROSITE" id="PS50857">
    <property type="entry name" value="COX2_CUA"/>
    <property type="match status" value="1"/>
</dbReference>
<dbReference type="InterPro" id="IPR014222">
    <property type="entry name" value="Cyt_c_oxidase_su2"/>
</dbReference>
<dbReference type="GO" id="GO:0016491">
    <property type="term" value="F:oxidoreductase activity"/>
    <property type="evidence" value="ECO:0007669"/>
    <property type="project" value="InterPro"/>
</dbReference>
<accession>A0A1I2QY55</accession>
<protein>
    <recommendedName>
        <fullName evidence="15">Cytochrome c oxidase subunit 2</fullName>
        <ecNumber evidence="15">7.1.1.9</ecNumber>
    </recommendedName>
</protein>
<sequence length="227" mass="26050">MKKWFIFLLVPFLSGCSLRTLNPISETGADQAFLINLSFGLMMFVVAVVCVLFILFTVKYRETEKNKTDIPKHEEGNRTLEIIWTTLPILLLIGLAIPTIIYTFQVSNTDASSEEALHVNVVGEQWRWTFQYENGKETHDKLVLPVDQEVVFHLNSTDVIHSFWVPRLVGKRDAIPGKENKLKVTPNEVGTYQGKCAEYCGILHADMRFVMEVVPEKEFEEWLAKEQ</sequence>
<comment type="function">
    <text evidence="12 15">Subunits I and II form the functional core of the enzyme complex. Electrons originating in cytochrome c are transferred via heme a and Cu(A) to the binuclear center formed by heme a3 and Cu(B).</text>
</comment>
<keyword evidence="9 16" id="KW-1133">Transmembrane helix</keyword>
<evidence type="ECO:0000256" key="7">
    <source>
        <dbReference type="ARBA" id="ARBA00022967"/>
    </source>
</evidence>
<evidence type="ECO:0000256" key="11">
    <source>
        <dbReference type="ARBA" id="ARBA00023136"/>
    </source>
</evidence>
<dbReference type="GO" id="GO:0005886">
    <property type="term" value="C:plasma membrane"/>
    <property type="evidence" value="ECO:0007669"/>
    <property type="project" value="UniProtKB-SubCell"/>
</dbReference>
<evidence type="ECO:0000256" key="12">
    <source>
        <dbReference type="ARBA" id="ARBA00024688"/>
    </source>
</evidence>
<dbReference type="SUPFAM" id="SSF81464">
    <property type="entry name" value="Cytochrome c oxidase subunit II-like, transmembrane region"/>
    <property type="match status" value="1"/>
</dbReference>
<keyword evidence="10 15" id="KW-0186">Copper</keyword>
<gene>
    <name evidence="19" type="ORF">SAMN05216353_13438</name>
</gene>
<keyword evidence="7" id="KW-1278">Translocase</keyword>
<dbReference type="RefSeq" id="WP_089753358.1">
    <property type="nucleotide sequence ID" value="NZ_FOOG01000034.1"/>
</dbReference>
<dbReference type="PROSITE" id="PS51257">
    <property type="entry name" value="PROKAR_LIPOPROTEIN"/>
    <property type="match status" value="1"/>
</dbReference>
<evidence type="ECO:0000256" key="16">
    <source>
        <dbReference type="SAM" id="Phobius"/>
    </source>
</evidence>
<evidence type="ECO:0000256" key="14">
    <source>
        <dbReference type="RuleBase" id="RU000456"/>
    </source>
</evidence>
<evidence type="ECO:0000313" key="19">
    <source>
        <dbReference type="EMBL" id="SFG32179.1"/>
    </source>
</evidence>
<dbReference type="PANTHER" id="PTHR22888:SF18">
    <property type="entry name" value="CYTOCHROME BO(3) UBIQUINOL OXIDASE SUBUNIT 2"/>
    <property type="match status" value="1"/>
</dbReference>
<dbReference type="OrthoDB" id="9781261at2"/>
<evidence type="ECO:0000256" key="3">
    <source>
        <dbReference type="ARBA" id="ARBA00022448"/>
    </source>
</evidence>
<feature type="transmembrane region" description="Helical" evidence="16">
    <location>
        <begin position="34"/>
        <end position="58"/>
    </location>
</feature>
<keyword evidence="8 14" id="KW-0249">Electron transport</keyword>
<comment type="catalytic activity">
    <reaction evidence="13 15">
        <text>4 Fe(II)-[cytochrome c] + O2 + 8 H(+)(in) = 4 Fe(III)-[cytochrome c] + 2 H2O + 4 H(+)(out)</text>
        <dbReference type="Rhea" id="RHEA:11436"/>
        <dbReference type="Rhea" id="RHEA-COMP:10350"/>
        <dbReference type="Rhea" id="RHEA-COMP:14399"/>
        <dbReference type="ChEBI" id="CHEBI:15377"/>
        <dbReference type="ChEBI" id="CHEBI:15378"/>
        <dbReference type="ChEBI" id="CHEBI:15379"/>
        <dbReference type="ChEBI" id="CHEBI:29033"/>
        <dbReference type="ChEBI" id="CHEBI:29034"/>
        <dbReference type="EC" id="7.1.1.9"/>
    </reaction>
</comment>
<dbReference type="SUPFAM" id="SSF49503">
    <property type="entry name" value="Cupredoxins"/>
    <property type="match status" value="1"/>
</dbReference>
<keyword evidence="6 15" id="KW-0479">Metal-binding</keyword>
<dbReference type="InterPro" id="IPR011759">
    <property type="entry name" value="Cyt_c_oxidase_su2_TM_dom"/>
</dbReference>
<dbReference type="Gene3D" id="2.60.40.420">
    <property type="entry name" value="Cupredoxins - blue copper proteins"/>
    <property type="match status" value="1"/>
</dbReference>
<dbReference type="InterPro" id="IPR045187">
    <property type="entry name" value="CcO_II"/>
</dbReference>
<name>A0A1I2QY55_9BACI</name>
<evidence type="ECO:0000256" key="1">
    <source>
        <dbReference type="ARBA" id="ARBA00004141"/>
    </source>
</evidence>
<dbReference type="Gene3D" id="1.10.287.90">
    <property type="match status" value="1"/>
</dbReference>
<keyword evidence="20" id="KW-1185">Reference proteome</keyword>
<feature type="domain" description="Cytochrome oxidase subunit II copper A binding" evidence="17">
    <location>
        <begin position="114"/>
        <end position="225"/>
    </location>
</feature>
<dbReference type="Proteomes" id="UP000198897">
    <property type="component" value="Unassembled WGS sequence"/>
</dbReference>
<dbReference type="PROSITE" id="PS00078">
    <property type="entry name" value="COX2"/>
    <property type="match status" value="1"/>
</dbReference>
<dbReference type="PROSITE" id="PS50999">
    <property type="entry name" value="COX2_TM"/>
    <property type="match status" value="1"/>
</dbReference>
<comment type="subcellular location">
    <subcellularLocation>
        <location evidence="14">Cell membrane</location>
        <topology evidence="14">Multi-pass membrane protein</topology>
    </subcellularLocation>
    <subcellularLocation>
        <location evidence="1">Membrane</location>
        <topology evidence="1">Multi-pass membrane protein</topology>
    </subcellularLocation>
</comment>